<gene>
    <name evidence="4" type="ORF">Naga_100935g2</name>
</gene>
<name>W7T222_9STRA</name>
<dbReference type="GO" id="GO:0005506">
    <property type="term" value="F:iron ion binding"/>
    <property type="evidence" value="ECO:0007669"/>
    <property type="project" value="InterPro"/>
</dbReference>
<dbReference type="Proteomes" id="UP000019335">
    <property type="component" value="Unassembled WGS sequence"/>
</dbReference>
<proteinExistence type="predicted"/>
<evidence type="ECO:0000256" key="1">
    <source>
        <dbReference type="SAM" id="Phobius"/>
    </source>
</evidence>
<dbReference type="PANTHER" id="PTHR48136:SF1">
    <property type="entry name" value="RUBREDOXIN-LIKE SUPERFAMILY PROTEIN"/>
    <property type="match status" value="1"/>
</dbReference>
<protein>
    <submittedName>
        <fullName evidence="4">Rubredoxin domain protein</fullName>
    </submittedName>
</protein>
<keyword evidence="1" id="KW-1133">Transmembrane helix</keyword>
<dbReference type="EMBL" id="AZIL01002798">
    <property type="protein sequence ID" value="EWM20802.1"/>
    <property type="molecule type" value="Genomic_DNA"/>
</dbReference>
<sequence length="149" mass="15780">MARHAPFTVLTFVCLVLMALSSVAFMPVRPALSLSKMRAATLSGPSSRSPSGRSKGLTAMSGKYWEGEWVCADCGYIYNEADCGGMRFEDQKTGFKCPQCSAPRRRFAKKVGDKIGVTNDGGDAPILVFSIVGGLAVIGFGIYAALSGI</sequence>
<feature type="chain" id="PRO_5004900332" evidence="2">
    <location>
        <begin position="25"/>
        <end position="149"/>
    </location>
</feature>
<evidence type="ECO:0000313" key="4">
    <source>
        <dbReference type="EMBL" id="EWM20802.1"/>
    </source>
</evidence>
<keyword evidence="1" id="KW-0472">Membrane</keyword>
<dbReference type="AlphaFoldDB" id="W7T222"/>
<keyword evidence="5" id="KW-1185">Reference proteome</keyword>
<evidence type="ECO:0000259" key="3">
    <source>
        <dbReference type="PROSITE" id="PS50903"/>
    </source>
</evidence>
<feature type="signal peptide" evidence="2">
    <location>
        <begin position="1"/>
        <end position="24"/>
    </location>
</feature>
<evidence type="ECO:0000256" key="2">
    <source>
        <dbReference type="SAM" id="SignalP"/>
    </source>
</evidence>
<feature type="transmembrane region" description="Helical" evidence="1">
    <location>
        <begin position="126"/>
        <end position="146"/>
    </location>
</feature>
<organism evidence="4 5">
    <name type="scientific">Nannochloropsis gaditana</name>
    <dbReference type="NCBI Taxonomy" id="72520"/>
    <lineage>
        <taxon>Eukaryota</taxon>
        <taxon>Sar</taxon>
        <taxon>Stramenopiles</taxon>
        <taxon>Ochrophyta</taxon>
        <taxon>Eustigmatophyceae</taxon>
        <taxon>Eustigmatales</taxon>
        <taxon>Monodopsidaceae</taxon>
        <taxon>Nannochloropsis</taxon>
    </lineage>
</organism>
<reference evidence="4 5" key="1">
    <citation type="journal article" date="2014" name="Mol. Plant">
        <title>Chromosome Scale Genome Assembly and Transcriptome Profiling of Nannochloropsis gaditana in Nitrogen Depletion.</title>
        <authorList>
            <person name="Corteggiani Carpinelli E."/>
            <person name="Telatin A."/>
            <person name="Vitulo N."/>
            <person name="Forcato C."/>
            <person name="D'Angelo M."/>
            <person name="Schiavon R."/>
            <person name="Vezzi A."/>
            <person name="Giacometti G.M."/>
            <person name="Morosinotto T."/>
            <person name="Valle G."/>
        </authorList>
    </citation>
    <scope>NUCLEOTIDE SEQUENCE [LARGE SCALE GENOMIC DNA]</scope>
    <source>
        <strain evidence="4 5">B-31</strain>
    </source>
</reference>
<dbReference type="OrthoDB" id="408899at2759"/>
<keyword evidence="2" id="KW-0732">Signal</keyword>
<feature type="domain" description="Rubredoxin-like" evidence="3">
    <location>
        <begin position="66"/>
        <end position="110"/>
    </location>
</feature>
<keyword evidence="1" id="KW-0812">Transmembrane</keyword>
<evidence type="ECO:0000313" key="5">
    <source>
        <dbReference type="Proteomes" id="UP000019335"/>
    </source>
</evidence>
<dbReference type="Gene3D" id="2.20.28.10">
    <property type="match status" value="1"/>
</dbReference>
<accession>W7T222</accession>
<dbReference type="InterPro" id="IPR024934">
    <property type="entry name" value="Rubredoxin-like_dom"/>
</dbReference>
<dbReference type="PANTHER" id="PTHR48136">
    <property type="entry name" value="RUBREDOXIN-LIKE SUPERFAMILY PROTEIN"/>
    <property type="match status" value="1"/>
</dbReference>
<dbReference type="PROSITE" id="PS50903">
    <property type="entry name" value="RUBREDOXIN_LIKE"/>
    <property type="match status" value="1"/>
</dbReference>
<dbReference type="SUPFAM" id="SSF57802">
    <property type="entry name" value="Rubredoxin-like"/>
    <property type="match status" value="1"/>
</dbReference>
<comment type="caution">
    <text evidence="4">The sequence shown here is derived from an EMBL/GenBank/DDBJ whole genome shotgun (WGS) entry which is preliminary data.</text>
</comment>